<evidence type="ECO:0000256" key="9">
    <source>
        <dbReference type="SAM" id="SignalP"/>
    </source>
</evidence>
<feature type="signal peptide" evidence="9">
    <location>
        <begin position="1"/>
        <end position="20"/>
    </location>
</feature>
<comment type="caution">
    <text evidence="10">The sequence shown here is derived from an EMBL/GenBank/DDBJ whole genome shotgun (WGS) entry which is preliminary data.</text>
</comment>
<evidence type="ECO:0000256" key="5">
    <source>
        <dbReference type="ARBA" id="ARBA00023157"/>
    </source>
</evidence>
<evidence type="ECO:0000313" key="10">
    <source>
        <dbReference type="EMBL" id="KAL0995001.1"/>
    </source>
</evidence>
<keyword evidence="5" id="KW-1015">Disulfide bond</keyword>
<keyword evidence="8" id="KW-0393">Immunoglobulin domain</keyword>
<protein>
    <submittedName>
        <fullName evidence="10">Uncharacterized protein</fullName>
    </submittedName>
</protein>
<evidence type="ECO:0000256" key="1">
    <source>
        <dbReference type="ARBA" id="ARBA00004236"/>
    </source>
</evidence>
<keyword evidence="3 9" id="KW-0732">Signal</keyword>
<proteinExistence type="predicted"/>
<dbReference type="InterPro" id="IPR033292">
    <property type="entry name" value="THY1"/>
</dbReference>
<dbReference type="GO" id="GO:0005886">
    <property type="term" value="C:plasma membrane"/>
    <property type="evidence" value="ECO:0007669"/>
    <property type="project" value="UniProtKB-SubCell"/>
</dbReference>
<keyword evidence="2" id="KW-1003">Cell membrane</keyword>
<accession>A0ABD0XUD3</accession>
<dbReference type="AlphaFoldDB" id="A0ABD0XUD3"/>
<name>A0ABD0XUD3_UMBPY</name>
<evidence type="ECO:0000256" key="3">
    <source>
        <dbReference type="ARBA" id="ARBA00022729"/>
    </source>
</evidence>
<reference evidence="10 11" key="1">
    <citation type="submission" date="2024-06" db="EMBL/GenBank/DDBJ databases">
        <authorList>
            <person name="Pan Q."/>
            <person name="Wen M."/>
            <person name="Jouanno E."/>
            <person name="Zahm M."/>
            <person name="Klopp C."/>
            <person name="Cabau C."/>
            <person name="Louis A."/>
            <person name="Berthelot C."/>
            <person name="Parey E."/>
            <person name="Roest Crollius H."/>
            <person name="Montfort J."/>
            <person name="Robinson-Rechavi M."/>
            <person name="Bouchez O."/>
            <person name="Lampietro C."/>
            <person name="Lopez Roques C."/>
            <person name="Donnadieu C."/>
            <person name="Postlethwait J."/>
            <person name="Bobe J."/>
            <person name="Verreycken H."/>
            <person name="Guiguen Y."/>
        </authorList>
    </citation>
    <scope>NUCLEOTIDE SEQUENCE [LARGE SCALE GENOMIC DNA]</scope>
    <source>
        <strain evidence="10">Up_M1</strain>
        <tissue evidence="10">Testis</tissue>
    </source>
</reference>
<evidence type="ECO:0000256" key="2">
    <source>
        <dbReference type="ARBA" id="ARBA00022475"/>
    </source>
</evidence>
<keyword evidence="6" id="KW-0325">Glycoprotein</keyword>
<feature type="chain" id="PRO_5044750173" evidence="9">
    <location>
        <begin position="21"/>
        <end position="158"/>
    </location>
</feature>
<evidence type="ECO:0000256" key="4">
    <source>
        <dbReference type="ARBA" id="ARBA00023136"/>
    </source>
</evidence>
<keyword evidence="11" id="KW-1185">Reference proteome</keyword>
<evidence type="ECO:0000313" key="11">
    <source>
        <dbReference type="Proteomes" id="UP001557470"/>
    </source>
</evidence>
<dbReference type="PANTHER" id="PTHR19226:SF2">
    <property type="entry name" value="THY-1 MEMBRANE GLYCOPROTEIN"/>
    <property type="match status" value="1"/>
</dbReference>
<sequence>MVKSLLICTFVLGVVCVAVSSELSVCIEEDGDLRIDCPLKPRDSQINSYEFSMSIGAVETIINTNVSGSSPDAHYQDHSYVEQLEPQGYRLRLKAEMYRQIDTDSEKTYLCKISKNITSKTIEKGELLPCTADQVVVQTFCCLLLSLWTSIATHLNTH</sequence>
<evidence type="ECO:0000256" key="8">
    <source>
        <dbReference type="ARBA" id="ARBA00023319"/>
    </source>
</evidence>
<keyword evidence="4" id="KW-0472">Membrane</keyword>
<dbReference type="Proteomes" id="UP001557470">
    <property type="component" value="Unassembled WGS sequence"/>
</dbReference>
<dbReference type="EMBL" id="JAGEUA010000003">
    <property type="protein sequence ID" value="KAL0995001.1"/>
    <property type="molecule type" value="Genomic_DNA"/>
</dbReference>
<dbReference type="PANTHER" id="PTHR19226">
    <property type="entry name" value="THY-1 MEMBRANE GLYCOPROTEIN"/>
    <property type="match status" value="1"/>
</dbReference>
<organism evidence="10 11">
    <name type="scientific">Umbra pygmaea</name>
    <name type="common">Eastern mudminnow</name>
    <dbReference type="NCBI Taxonomy" id="75934"/>
    <lineage>
        <taxon>Eukaryota</taxon>
        <taxon>Metazoa</taxon>
        <taxon>Chordata</taxon>
        <taxon>Craniata</taxon>
        <taxon>Vertebrata</taxon>
        <taxon>Euteleostomi</taxon>
        <taxon>Actinopterygii</taxon>
        <taxon>Neopterygii</taxon>
        <taxon>Teleostei</taxon>
        <taxon>Protacanthopterygii</taxon>
        <taxon>Esociformes</taxon>
        <taxon>Umbridae</taxon>
        <taxon>Umbra</taxon>
    </lineage>
</organism>
<comment type="subcellular location">
    <subcellularLocation>
        <location evidence="1">Cell membrane</location>
    </subcellularLocation>
</comment>
<evidence type="ECO:0000256" key="6">
    <source>
        <dbReference type="ARBA" id="ARBA00023180"/>
    </source>
</evidence>
<gene>
    <name evidence="10" type="ORF">UPYG_G00130500</name>
</gene>
<evidence type="ECO:0000256" key="7">
    <source>
        <dbReference type="ARBA" id="ARBA00023288"/>
    </source>
</evidence>
<keyword evidence="7" id="KW-0449">Lipoprotein</keyword>